<dbReference type="NCBIfam" id="NF000990">
    <property type="entry name" value="PRK00103.2-4"/>
    <property type="match status" value="1"/>
</dbReference>
<comment type="caution">
    <text evidence="6">The sequence shown here is derived from an EMBL/GenBank/DDBJ whole genome shotgun (WGS) entry which is preliminary data.</text>
</comment>
<dbReference type="GO" id="GO:0070038">
    <property type="term" value="F:rRNA (pseudouridine-N3-)-methyltransferase activity"/>
    <property type="evidence" value="ECO:0007669"/>
    <property type="project" value="UniProtKB-UniRule"/>
</dbReference>
<feature type="binding site" evidence="5">
    <location>
        <position position="74"/>
    </location>
    <ligand>
        <name>S-adenosyl-L-methionine</name>
        <dbReference type="ChEBI" id="CHEBI:59789"/>
    </ligand>
</feature>
<keyword evidence="2 5" id="KW-0808">Transferase</keyword>
<dbReference type="InterPro" id="IPR003742">
    <property type="entry name" value="RlmH-like"/>
</dbReference>
<proteinExistence type="inferred from homology"/>
<evidence type="ECO:0000256" key="4">
    <source>
        <dbReference type="ARBA" id="ARBA00038303"/>
    </source>
</evidence>
<evidence type="ECO:0000256" key="1">
    <source>
        <dbReference type="ARBA" id="ARBA00022603"/>
    </source>
</evidence>
<comment type="function">
    <text evidence="5">Specifically methylates the pseudouridine at position 1915 (m3Psi1915) in 23S rRNA.</text>
</comment>
<dbReference type="Proteomes" id="UP000030125">
    <property type="component" value="Unassembled WGS sequence"/>
</dbReference>
<dbReference type="RefSeq" id="WP_036851997.1">
    <property type="nucleotide sequence ID" value="NZ_CALTZT010000011.1"/>
</dbReference>
<comment type="catalytic activity">
    <reaction evidence="5">
        <text>pseudouridine(1915) in 23S rRNA + S-adenosyl-L-methionine = N(3)-methylpseudouridine(1915) in 23S rRNA + S-adenosyl-L-homocysteine + H(+)</text>
        <dbReference type="Rhea" id="RHEA:42752"/>
        <dbReference type="Rhea" id="RHEA-COMP:10221"/>
        <dbReference type="Rhea" id="RHEA-COMP:10222"/>
        <dbReference type="ChEBI" id="CHEBI:15378"/>
        <dbReference type="ChEBI" id="CHEBI:57856"/>
        <dbReference type="ChEBI" id="CHEBI:59789"/>
        <dbReference type="ChEBI" id="CHEBI:65314"/>
        <dbReference type="ChEBI" id="CHEBI:74486"/>
        <dbReference type="EC" id="2.1.1.177"/>
    </reaction>
</comment>
<dbReference type="eggNOG" id="COG1576">
    <property type="taxonomic scope" value="Bacteria"/>
</dbReference>
<name>A0A0A2EQF2_PORCN</name>
<comment type="similarity">
    <text evidence="4 5">Belongs to the RNA methyltransferase RlmH family.</text>
</comment>
<reference evidence="6 7" key="1">
    <citation type="submission" date="2014-08" db="EMBL/GenBank/DDBJ databases">
        <title>Porphyromonas cangingivalis strain:COT-109_OH1386 Genome sequencing.</title>
        <authorList>
            <person name="Wallis C."/>
            <person name="Deusch O."/>
            <person name="O'Flynn C."/>
            <person name="Davis I."/>
            <person name="Jospin G."/>
            <person name="Darling A.E."/>
            <person name="Coil D.A."/>
            <person name="Alexiev A."/>
            <person name="Horsfall A."/>
            <person name="Kirkwood N."/>
            <person name="Harris S."/>
            <person name="Eisen J.A."/>
        </authorList>
    </citation>
    <scope>NUCLEOTIDE SEQUENCE [LARGE SCALE GENOMIC DNA]</scope>
    <source>
        <strain evidence="7">COT-109 OH1386</strain>
    </source>
</reference>
<keyword evidence="5" id="KW-0698">rRNA processing</keyword>
<sequence length="158" mass="18357">MQGIRLIFVGKTDAKEIATLCADYLKRINRFIPIEVIELPDVKARKSLSPDEQKKREGEMILEAIGNLDEAILLDEKGKELTSRAYAEWVEHKMQVVPRRLCLVIGGPYGFSEEVYARCRERLSLSKMTFSHQMVRLFLIEQIYRAFTIIHGHPYHHD</sequence>
<dbReference type="Gene3D" id="3.40.1280.10">
    <property type="match status" value="1"/>
</dbReference>
<keyword evidence="7" id="KW-1185">Reference proteome</keyword>
<dbReference type="InterPro" id="IPR029026">
    <property type="entry name" value="tRNA_m1G_MTases_N"/>
</dbReference>
<dbReference type="InterPro" id="IPR029028">
    <property type="entry name" value="Alpha/beta_knot_MTases"/>
</dbReference>
<dbReference type="GO" id="GO:0005737">
    <property type="term" value="C:cytoplasm"/>
    <property type="evidence" value="ECO:0007669"/>
    <property type="project" value="UniProtKB-SubCell"/>
</dbReference>
<dbReference type="STRING" id="36874.HQ34_05410"/>
<dbReference type="OrthoDB" id="9806643at2"/>
<dbReference type="AlphaFoldDB" id="A0A0A2EQF2"/>
<gene>
    <name evidence="5" type="primary">rlmH</name>
    <name evidence="6" type="ORF">HQ35_06825</name>
</gene>
<dbReference type="Pfam" id="PF02590">
    <property type="entry name" value="SPOUT_MTase"/>
    <property type="match status" value="1"/>
</dbReference>
<accession>A0A0A2EQF2</accession>
<keyword evidence="3 5" id="KW-0949">S-adenosyl-L-methionine</keyword>
<evidence type="ECO:0000256" key="2">
    <source>
        <dbReference type="ARBA" id="ARBA00022679"/>
    </source>
</evidence>
<evidence type="ECO:0000313" key="7">
    <source>
        <dbReference type="Proteomes" id="UP000030125"/>
    </source>
</evidence>
<keyword evidence="5" id="KW-0963">Cytoplasm</keyword>
<dbReference type="EMBL" id="JQJD01000047">
    <property type="protein sequence ID" value="KGN79715.1"/>
    <property type="molecule type" value="Genomic_DNA"/>
</dbReference>
<comment type="subunit">
    <text evidence="5">Homodimer.</text>
</comment>
<feature type="binding site" evidence="5">
    <location>
        <position position="106"/>
    </location>
    <ligand>
        <name>S-adenosyl-L-methionine</name>
        <dbReference type="ChEBI" id="CHEBI:59789"/>
    </ligand>
</feature>
<organism evidence="6 7">
    <name type="scientific">Porphyromonas cangingivalis</name>
    <dbReference type="NCBI Taxonomy" id="36874"/>
    <lineage>
        <taxon>Bacteria</taxon>
        <taxon>Pseudomonadati</taxon>
        <taxon>Bacteroidota</taxon>
        <taxon>Bacteroidia</taxon>
        <taxon>Bacteroidales</taxon>
        <taxon>Porphyromonadaceae</taxon>
        <taxon>Porphyromonas</taxon>
    </lineage>
</organism>
<comment type="subcellular location">
    <subcellularLocation>
        <location evidence="5">Cytoplasm</location>
    </subcellularLocation>
</comment>
<evidence type="ECO:0000313" key="6">
    <source>
        <dbReference type="EMBL" id="KGN79715.1"/>
    </source>
</evidence>
<dbReference type="PIRSF" id="PIRSF004505">
    <property type="entry name" value="MT_bac"/>
    <property type="match status" value="1"/>
</dbReference>
<evidence type="ECO:0000256" key="5">
    <source>
        <dbReference type="HAMAP-Rule" id="MF_00658"/>
    </source>
</evidence>
<dbReference type="EC" id="2.1.1.177" evidence="5"/>
<feature type="binding site" evidence="5">
    <location>
        <begin position="125"/>
        <end position="130"/>
    </location>
    <ligand>
        <name>S-adenosyl-L-methionine</name>
        <dbReference type="ChEBI" id="CHEBI:59789"/>
    </ligand>
</feature>
<dbReference type="PANTHER" id="PTHR33603">
    <property type="entry name" value="METHYLTRANSFERASE"/>
    <property type="match status" value="1"/>
</dbReference>
<dbReference type="PANTHER" id="PTHR33603:SF1">
    <property type="entry name" value="RIBOSOMAL RNA LARGE SUBUNIT METHYLTRANSFERASE H"/>
    <property type="match status" value="1"/>
</dbReference>
<evidence type="ECO:0000256" key="3">
    <source>
        <dbReference type="ARBA" id="ARBA00022691"/>
    </source>
</evidence>
<keyword evidence="1 5" id="KW-0489">Methyltransferase</keyword>
<dbReference type="HAMAP" id="MF_00658">
    <property type="entry name" value="23SrRNA_methyltr_H"/>
    <property type="match status" value="1"/>
</dbReference>
<protein>
    <recommendedName>
        <fullName evidence="5">Ribosomal RNA large subunit methyltransferase H</fullName>
        <ecNumber evidence="5">2.1.1.177</ecNumber>
    </recommendedName>
    <alternativeName>
        <fullName evidence="5">23S rRNA (pseudouridine1915-N3)-methyltransferase</fullName>
    </alternativeName>
    <alternativeName>
        <fullName evidence="5">23S rRNA m3Psi1915 methyltransferase</fullName>
    </alternativeName>
    <alternativeName>
        <fullName evidence="5">rRNA (pseudouridine-N3-)-methyltransferase RlmH</fullName>
    </alternativeName>
</protein>
<dbReference type="SUPFAM" id="SSF75217">
    <property type="entry name" value="alpha/beta knot"/>
    <property type="match status" value="1"/>
</dbReference>
<dbReference type="CDD" id="cd18081">
    <property type="entry name" value="RlmH-like"/>
    <property type="match status" value="1"/>
</dbReference>